<evidence type="ECO:0000313" key="1">
    <source>
        <dbReference type="EMBL" id="GFQ71817.1"/>
    </source>
</evidence>
<dbReference type="AlphaFoldDB" id="A0A8X6F6Z7"/>
<comment type="caution">
    <text evidence="1">The sequence shown here is derived from an EMBL/GenBank/DDBJ whole genome shotgun (WGS) entry which is preliminary data.</text>
</comment>
<gene>
    <name evidence="1" type="ORF">TNCT_11931</name>
</gene>
<dbReference type="Proteomes" id="UP000887116">
    <property type="component" value="Unassembled WGS sequence"/>
</dbReference>
<organism evidence="1 2">
    <name type="scientific">Trichonephila clavata</name>
    <name type="common">Joro spider</name>
    <name type="synonym">Nephila clavata</name>
    <dbReference type="NCBI Taxonomy" id="2740835"/>
    <lineage>
        <taxon>Eukaryota</taxon>
        <taxon>Metazoa</taxon>
        <taxon>Ecdysozoa</taxon>
        <taxon>Arthropoda</taxon>
        <taxon>Chelicerata</taxon>
        <taxon>Arachnida</taxon>
        <taxon>Araneae</taxon>
        <taxon>Araneomorphae</taxon>
        <taxon>Entelegynae</taxon>
        <taxon>Araneoidea</taxon>
        <taxon>Nephilidae</taxon>
        <taxon>Trichonephila</taxon>
    </lineage>
</organism>
<protein>
    <submittedName>
        <fullName evidence="1">Uncharacterized protein</fullName>
    </submittedName>
</protein>
<keyword evidence="2" id="KW-1185">Reference proteome</keyword>
<evidence type="ECO:0000313" key="2">
    <source>
        <dbReference type="Proteomes" id="UP000887116"/>
    </source>
</evidence>
<proteinExistence type="predicted"/>
<dbReference type="EMBL" id="BMAO01021100">
    <property type="protein sequence ID" value="GFQ71817.1"/>
    <property type="molecule type" value="Genomic_DNA"/>
</dbReference>
<reference evidence="1" key="1">
    <citation type="submission" date="2020-07" db="EMBL/GenBank/DDBJ databases">
        <title>Multicomponent nature underlies the extraordinary mechanical properties of spider dragline silk.</title>
        <authorList>
            <person name="Kono N."/>
            <person name="Nakamura H."/>
            <person name="Mori M."/>
            <person name="Yoshida Y."/>
            <person name="Ohtoshi R."/>
            <person name="Malay A.D."/>
            <person name="Moran D.A.P."/>
            <person name="Tomita M."/>
            <person name="Numata K."/>
            <person name="Arakawa K."/>
        </authorList>
    </citation>
    <scope>NUCLEOTIDE SEQUENCE</scope>
</reference>
<accession>A0A8X6F6Z7</accession>
<sequence>MEKEKANDYFRIEKPYKSHTHFRVPFPAAPRVENCFSVITENTRRVAPSSSPESKHLRSGNLQDNQLKRHLVFSMLPLAFHNLWSILRNYETF</sequence>
<name>A0A8X6F6Z7_TRICU</name>